<dbReference type="InterPro" id="IPR045851">
    <property type="entry name" value="AMP-bd_C_sf"/>
</dbReference>
<dbReference type="EMBL" id="JANEYG010000001">
    <property type="protein sequence ID" value="KAJ8925470.1"/>
    <property type="molecule type" value="Genomic_DNA"/>
</dbReference>
<dbReference type="FunFam" id="2.130.10.10:FF:000967">
    <property type="entry name" value="Bardet-Biedl syndrome 2 protein homolog"/>
    <property type="match status" value="1"/>
</dbReference>
<dbReference type="Proteomes" id="UP001159042">
    <property type="component" value="Unassembled WGS sequence"/>
</dbReference>
<evidence type="ECO:0000256" key="10">
    <source>
        <dbReference type="ARBA" id="ARBA00022741"/>
    </source>
</evidence>
<keyword evidence="16" id="KW-0472">Membrane</keyword>
<dbReference type="NCBIfam" id="NF006134">
    <property type="entry name" value="PRK08279.1"/>
    <property type="match status" value="1"/>
</dbReference>
<evidence type="ECO:0000256" key="1">
    <source>
        <dbReference type="ARBA" id="ARBA00004138"/>
    </source>
</evidence>
<keyword evidence="5" id="KW-0813">Transport</keyword>
<dbReference type="GO" id="GO:0006869">
    <property type="term" value="P:lipid transport"/>
    <property type="evidence" value="ECO:0007669"/>
    <property type="project" value="UniProtKB-KW"/>
</dbReference>
<evidence type="ECO:0000256" key="17">
    <source>
        <dbReference type="ARBA" id="ARBA00023140"/>
    </source>
</evidence>
<keyword evidence="8" id="KW-0436">Ligase</keyword>
<dbReference type="FunFam" id="3.30.300.30:FF:000002">
    <property type="entry name" value="Long-chain fatty acid transport protein 1"/>
    <property type="match status" value="1"/>
</dbReference>
<dbReference type="GO" id="GO:1905515">
    <property type="term" value="P:non-motile cilium assembly"/>
    <property type="evidence" value="ECO:0007669"/>
    <property type="project" value="InterPro"/>
</dbReference>
<sequence length="1374" mass="154281">MYWILLIVFLLTWFLFTGKRDKWLYILYRTLPRDLIGGYRFLKLNSLLHRWDRDQETIPKLFTKLVTKHPQKIAFYYEDQSWTFQQLEDFSNKIAHYFKEQGYKSGETVTLLLENRPEYVGIWLGLSKIGVVTALINTNLVSDPLLHSIMVANSDAIIYGEAYAKAICDIKEKLLTVKLYEFNTSENTPSSSGSINLNRAIETEPTTSPQEDIALTTRKGKVVYIYTSGTTGLPKAAVISHSRYMFTVAGAYIMTNLNENDIYYNPLPLYHSAGGMVGVGQTILFGVTVVIRKKFSASSFWSDCKKYKCTVANYIGEICRYILAAHKPGTKVDHPVKKVIGNGLRPQIWKQFVSEFQIDHVYEFYGSTEGNTNLMNIDGTLGAVGFVPRYASALYPVTLIRCDEDTNEPIRNENGFCIRCQPGEGGLLVGKINPKRTVSEFSGYADKKATSQKVIRNVFKKGDAYFNSGDLLVQDELGYYYFKDRTGDTFRWKGENVATNEVEAVLTKVIGLKDTVVYGVEIPGSEGRAGMAAVIDKDKTLNVDELAKGLKSQLPGYAIPLFLRIMDSFPVTGTFKVKKIELQKDGYDVHKITDPLYIYDAKNVTYVPLAPVYDDVICYCNIESRNQPKCLYFIRSATLSYLANRTSLMDKFVRPVFTLELNYKIVPGLVTLGKYDGAHPCVTAATSTDKSIDLDEFQVLIHSPHRKNPSDSGRLAWSETNREIATLNVNHTISSLATGQLLPNDEKDVLIIGTSTHILAYHVHDNKDVFYKECEDGVKSITIGTFRDKSPVVMVGGNSSVHGYDHLGNEIFWTAVGDVVTSMILMDYNKDGSNELVVSSEDFNIRVFKGDQVIAEHVETEVVTNLVPLPENRFAYSVSNGTVGVYEQDVRLWRVKSKNFAIAMHPYDLLGQSSMQLITGWSNGKIDCRAIKTGEVLFKDAMTTGVAGIVEGDYRSVGKTDVICVASEGEVRGYTTTKTLSNSVDGSGNEQDLVRELLAQKQALMMELKHYEGNTRYNENVLNETESYENSGVIPASTRLQIAVNTDDTTPKPHIEVYISTNNSTIIRAVIIFAEGIFKGETHVVHPPASKLSSEISIPLTLPKDNPVDIHIKALVGYPNSIQFHVFEITRKLPTFSMYAQKESVESAQPDGFVQFKVNERLQRICMWINQNFLFSSDIEFDSGPNLTLNLKCLRDGSPLIMVFEISGKVVIHTNNMFLAADLVQSLAAYLNIENLESKASFPNEEENLKMLMEKLTSIQDARIRLSTDVADRLGQIRHFIIKAEDSRLNNIKEMPTYYSELNAINKELINGYKIRLQNYNEGVETMKRINAIIQKASRLRVGQKSSTMISNCRKAIENNNIEGLIKIIRSGEL</sequence>
<keyword evidence="11" id="KW-0443">Lipid metabolism</keyword>
<evidence type="ECO:0000256" key="5">
    <source>
        <dbReference type="ARBA" id="ARBA00022448"/>
    </source>
</evidence>
<feature type="domain" description="BBS2 platform" evidence="33">
    <location>
        <begin position="1139"/>
        <end position="1231"/>
    </location>
</feature>
<evidence type="ECO:0000256" key="9">
    <source>
        <dbReference type="ARBA" id="ARBA00022692"/>
    </source>
</evidence>
<dbReference type="GO" id="GO:0034464">
    <property type="term" value="C:BBSome"/>
    <property type="evidence" value="ECO:0007669"/>
    <property type="project" value="InterPro"/>
</dbReference>
<keyword evidence="14" id="KW-0445">Lipid transport</keyword>
<name>A0AAV8WH57_9CUCU</name>
<evidence type="ECO:0000256" key="16">
    <source>
        <dbReference type="ARBA" id="ARBA00023136"/>
    </source>
</evidence>
<accession>A0AAV8WH57</accession>
<keyword evidence="18" id="KW-0206">Cytoskeleton</keyword>
<dbReference type="Gene3D" id="3.30.300.30">
    <property type="match status" value="1"/>
</dbReference>
<evidence type="ECO:0000259" key="30">
    <source>
        <dbReference type="Pfam" id="PF14781"/>
    </source>
</evidence>
<evidence type="ECO:0000256" key="19">
    <source>
        <dbReference type="ARBA" id="ARBA00023273"/>
    </source>
</evidence>
<evidence type="ECO:0000256" key="24">
    <source>
        <dbReference type="ARBA" id="ARBA00048666"/>
    </source>
</evidence>
<proteinExistence type="inferred from homology"/>
<evidence type="ECO:0000256" key="26">
    <source>
        <dbReference type="ARBA" id="ARBA00068795"/>
    </source>
</evidence>
<dbReference type="GO" id="GO:0005886">
    <property type="term" value="C:plasma membrane"/>
    <property type="evidence" value="ECO:0007669"/>
    <property type="project" value="UniProtKB-SubCell"/>
</dbReference>
<dbReference type="Pfam" id="PF23353">
    <property type="entry name" value="BBS2_hp"/>
    <property type="match status" value="1"/>
</dbReference>
<dbReference type="Gene3D" id="3.40.50.12780">
    <property type="entry name" value="N-terminal domain of ligase-like"/>
    <property type="match status" value="1"/>
</dbReference>
<dbReference type="SUPFAM" id="SSF56801">
    <property type="entry name" value="Acetyl-CoA synthetase-like"/>
    <property type="match status" value="1"/>
</dbReference>
<evidence type="ECO:0000259" key="28">
    <source>
        <dbReference type="Pfam" id="PF00501"/>
    </source>
</evidence>
<keyword evidence="7" id="KW-0963">Cytoplasm</keyword>
<keyword evidence="9" id="KW-0812">Transmembrane</keyword>
<evidence type="ECO:0000259" key="32">
    <source>
        <dbReference type="Pfam" id="PF14783"/>
    </source>
</evidence>
<feature type="domain" description="AMP-binding enzyme C-terminal" evidence="29">
    <location>
        <begin position="501"/>
        <end position="576"/>
    </location>
</feature>
<feature type="domain" description="Ciliary BBSome complex subunit 2 N-terminal" evidence="30">
    <location>
        <begin position="671"/>
        <end position="784"/>
    </location>
</feature>
<evidence type="ECO:0000259" key="31">
    <source>
        <dbReference type="Pfam" id="PF14782"/>
    </source>
</evidence>
<keyword evidence="6" id="KW-1003">Cell membrane</keyword>
<gene>
    <name evidence="35" type="ORF">NQ315_009304</name>
</gene>
<dbReference type="InterPro" id="IPR029430">
    <property type="entry name" value="BBS2_N"/>
</dbReference>
<dbReference type="GO" id="GO:0031514">
    <property type="term" value="C:motile cilium"/>
    <property type="evidence" value="ECO:0007669"/>
    <property type="project" value="TreeGrafter"/>
</dbReference>
<dbReference type="GO" id="GO:0005524">
    <property type="term" value="F:ATP binding"/>
    <property type="evidence" value="ECO:0007669"/>
    <property type="project" value="UniProtKB-KW"/>
</dbReference>
<dbReference type="SUPFAM" id="SSF50998">
    <property type="entry name" value="Quinoprotein alcohol dehydrogenase-like"/>
    <property type="match status" value="1"/>
</dbReference>
<dbReference type="PANTHER" id="PTHR32465:SF0">
    <property type="entry name" value="BARDET-BIEDL SYNDROME 2 PROTEIN"/>
    <property type="match status" value="1"/>
</dbReference>
<dbReference type="FunFam" id="3.40.50.12780:FF:000019">
    <property type="entry name" value="Long-chain fatty acid transporter"/>
    <property type="match status" value="1"/>
</dbReference>
<feature type="domain" description="Ciliary BBSome complex subunit 2 middle region" evidence="32">
    <location>
        <begin position="822"/>
        <end position="929"/>
    </location>
</feature>
<reference evidence="35 36" key="1">
    <citation type="journal article" date="2023" name="Insect Mol. Biol.">
        <title>Genome sequencing provides insights into the evolution of gene families encoding plant cell wall-degrading enzymes in longhorned beetles.</title>
        <authorList>
            <person name="Shin N.R."/>
            <person name="Okamura Y."/>
            <person name="Kirsch R."/>
            <person name="Pauchet Y."/>
        </authorList>
    </citation>
    <scope>NUCLEOTIDE SEQUENCE [LARGE SCALE GENOMIC DNA]</scope>
    <source>
        <strain evidence="35">EAD_L_NR</strain>
    </source>
</reference>
<evidence type="ECO:0000256" key="12">
    <source>
        <dbReference type="ARBA" id="ARBA00022840"/>
    </source>
</evidence>
<evidence type="ECO:0000256" key="15">
    <source>
        <dbReference type="ARBA" id="ARBA00023069"/>
    </source>
</evidence>
<evidence type="ECO:0000256" key="21">
    <source>
        <dbReference type="ARBA" id="ARBA00036527"/>
    </source>
</evidence>
<dbReference type="GO" id="GO:0004467">
    <property type="term" value="F:long-chain fatty acid-CoA ligase activity"/>
    <property type="evidence" value="ECO:0007669"/>
    <property type="project" value="UniProtKB-EC"/>
</dbReference>
<evidence type="ECO:0000256" key="23">
    <source>
        <dbReference type="ARBA" id="ARBA00046271"/>
    </source>
</evidence>
<dbReference type="Pfam" id="PF13193">
    <property type="entry name" value="AMP-binding_C"/>
    <property type="match status" value="1"/>
</dbReference>
<comment type="caution">
    <text evidence="35">The sequence shown here is derived from an EMBL/GenBank/DDBJ whole genome shotgun (WGS) entry which is preliminary data.</text>
</comment>
<evidence type="ECO:0000259" key="34">
    <source>
        <dbReference type="Pfam" id="PF23353"/>
    </source>
</evidence>
<keyword evidence="10" id="KW-0547">Nucleotide-binding</keyword>
<evidence type="ECO:0000256" key="22">
    <source>
        <dbReference type="ARBA" id="ARBA00041297"/>
    </source>
</evidence>
<keyword evidence="15" id="KW-0969">Cilium</keyword>
<dbReference type="InterPro" id="IPR025110">
    <property type="entry name" value="AMP-bd_C"/>
</dbReference>
<dbReference type="InterPro" id="IPR016616">
    <property type="entry name" value="Bardet-Biedl_syndrome_2_prot"/>
</dbReference>
<protein>
    <recommendedName>
        <fullName evidence="26">Very long-chain fatty acid transport protein</fullName>
        <ecNumber evidence="20">6.2.1.3</ecNumber>
    </recommendedName>
    <alternativeName>
        <fullName evidence="22">Long-chain-fatty-acid--CoA ligase</fullName>
    </alternativeName>
    <alternativeName>
        <fullName evidence="27">Very-long-chain acyl-CoA synthetase</fullName>
    </alternativeName>
</protein>
<comment type="subcellular location">
    <subcellularLocation>
        <location evidence="3">Cell membrane</location>
        <topology evidence="3">Multi-pass membrane protein</topology>
    </subcellularLocation>
    <subcellularLocation>
        <location evidence="1">Cell projection</location>
        <location evidence="1">Cilium</location>
    </subcellularLocation>
    <subcellularLocation>
        <location evidence="2">Cytoplasm</location>
        <location evidence="2">Cytoskeleton</location>
    </subcellularLocation>
    <subcellularLocation>
        <location evidence="23">Peroxisome membrane</location>
    </subcellularLocation>
</comment>
<keyword evidence="11" id="KW-0276">Fatty acid metabolism</keyword>
<dbReference type="InterPro" id="IPR055380">
    <property type="entry name" value="BBS2_hp_dom"/>
</dbReference>
<feature type="domain" description="AMP-dependent synthetase/ligase" evidence="28">
    <location>
        <begin position="65"/>
        <end position="376"/>
    </location>
</feature>
<dbReference type="PANTHER" id="PTHR32465">
    <property type="entry name" value="BARDET-BIEDL SYNDROME 2 PROTEIN"/>
    <property type="match status" value="1"/>
</dbReference>
<keyword evidence="12" id="KW-0067">ATP-binding</keyword>
<dbReference type="GO" id="GO:0043005">
    <property type="term" value="C:neuron projection"/>
    <property type="evidence" value="ECO:0007669"/>
    <property type="project" value="TreeGrafter"/>
</dbReference>
<evidence type="ECO:0000256" key="11">
    <source>
        <dbReference type="ARBA" id="ARBA00022832"/>
    </source>
</evidence>
<evidence type="ECO:0000256" key="18">
    <source>
        <dbReference type="ARBA" id="ARBA00023212"/>
    </source>
</evidence>
<dbReference type="Pfam" id="PF14783">
    <property type="entry name" value="BBS2_Mid"/>
    <property type="match status" value="1"/>
</dbReference>
<evidence type="ECO:0000256" key="3">
    <source>
        <dbReference type="ARBA" id="ARBA00004651"/>
    </source>
</evidence>
<comment type="catalytic activity">
    <reaction evidence="24">
        <text>tetracosanoate + ATP + CoA = tetracosanoyl-CoA + AMP + diphosphate</text>
        <dbReference type="Rhea" id="RHEA:33639"/>
        <dbReference type="ChEBI" id="CHEBI:30616"/>
        <dbReference type="ChEBI" id="CHEBI:31014"/>
        <dbReference type="ChEBI" id="CHEBI:33019"/>
        <dbReference type="ChEBI" id="CHEBI:57287"/>
        <dbReference type="ChEBI" id="CHEBI:65052"/>
        <dbReference type="ChEBI" id="CHEBI:456215"/>
    </reaction>
    <physiologicalReaction direction="left-to-right" evidence="24">
        <dbReference type="Rhea" id="RHEA:33640"/>
    </physiologicalReaction>
</comment>
<evidence type="ECO:0000256" key="6">
    <source>
        <dbReference type="ARBA" id="ARBA00022475"/>
    </source>
</evidence>
<evidence type="ECO:0000256" key="20">
    <source>
        <dbReference type="ARBA" id="ARBA00026121"/>
    </source>
</evidence>
<dbReference type="Pfam" id="PF14781">
    <property type="entry name" value="BBS2_N"/>
    <property type="match status" value="1"/>
</dbReference>
<dbReference type="GO" id="GO:0005778">
    <property type="term" value="C:peroxisomal membrane"/>
    <property type="evidence" value="ECO:0007669"/>
    <property type="project" value="UniProtKB-SubCell"/>
</dbReference>
<keyword evidence="13" id="KW-1133">Transmembrane helix</keyword>
<dbReference type="PROSITE" id="PS00455">
    <property type="entry name" value="AMP_BINDING"/>
    <property type="match status" value="1"/>
</dbReference>
<dbReference type="InterPro" id="IPR029333">
    <property type="entry name" value="BBS2_GAE_dom"/>
</dbReference>
<dbReference type="Pfam" id="PF00501">
    <property type="entry name" value="AMP-binding"/>
    <property type="match status" value="1"/>
</dbReference>
<dbReference type="Pfam" id="PF14782">
    <property type="entry name" value="BBS2_GAE"/>
    <property type="match status" value="1"/>
</dbReference>
<evidence type="ECO:0000259" key="33">
    <source>
        <dbReference type="Pfam" id="PF23350"/>
    </source>
</evidence>
<evidence type="ECO:0000256" key="7">
    <source>
        <dbReference type="ARBA" id="ARBA00022490"/>
    </source>
</evidence>
<dbReference type="InterPro" id="IPR042099">
    <property type="entry name" value="ANL_N_sf"/>
</dbReference>
<dbReference type="InterPro" id="IPR011047">
    <property type="entry name" value="Quinoprotein_ADH-like_sf"/>
</dbReference>
<keyword evidence="36" id="KW-1185">Reference proteome</keyword>
<evidence type="ECO:0000256" key="14">
    <source>
        <dbReference type="ARBA" id="ARBA00023055"/>
    </source>
</evidence>
<evidence type="ECO:0000259" key="29">
    <source>
        <dbReference type="Pfam" id="PF13193"/>
    </source>
</evidence>
<dbReference type="EC" id="6.2.1.3" evidence="20"/>
<keyword evidence="19" id="KW-0966">Cell projection</keyword>
<evidence type="ECO:0000256" key="13">
    <source>
        <dbReference type="ARBA" id="ARBA00022989"/>
    </source>
</evidence>
<feature type="domain" description="BBS2 GAE" evidence="31">
    <location>
        <begin position="1052"/>
        <end position="1136"/>
    </location>
</feature>
<comment type="similarity">
    <text evidence="4">Belongs to the ATP-dependent AMP-binding enzyme family.</text>
</comment>
<dbReference type="Pfam" id="PF23350">
    <property type="entry name" value="BBS2_pf"/>
    <property type="match status" value="1"/>
</dbReference>
<dbReference type="GO" id="GO:0036064">
    <property type="term" value="C:ciliary basal body"/>
    <property type="evidence" value="ECO:0007669"/>
    <property type="project" value="TreeGrafter"/>
</dbReference>
<evidence type="ECO:0000313" key="35">
    <source>
        <dbReference type="EMBL" id="KAJ8925470.1"/>
    </source>
</evidence>
<evidence type="ECO:0000256" key="25">
    <source>
        <dbReference type="ARBA" id="ARBA00060276"/>
    </source>
</evidence>
<feature type="domain" description="BBS2 hairpin" evidence="34">
    <location>
        <begin position="1243"/>
        <end position="1339"/>
    </location>
</feature>
<evidence type="ECO:0000256" key="4">
    <source>
        <dbReference type="ARBA" id="ARBA00006432"/>
    </source>
</evidence>
<comment type="catalytic activity">
    <reaction evidence="21">
        <text>a very long-chain fatty acid + ATP + CoA = a very long-chain fatty acyl-CoA + AMP + diphosphate</text>
        <dbReference type="Rhea" id="RHEA:54536"/>
        <dbReference type="ChEBI" id="CHEBI:30616"/>
        <dbReference type="ChEBI" id="CHEBI:33019"/>
        <dbReference type="ChEBI" id="CHEBI:57287"/>
        <dbReference type="ChEBI" id="CHEBI:58950"/>
        <dbReference type="ChEBI" id="CHEBI:138261"/>
        <dbReference type="ChEBI" id="CHEBI:456215"/>
    </reaction>
    <physiologicalReaction direction="left-to-right" evidence="21">
        <dbReference type="Rhea" id="RHEA:54537"/>
    </physiologicalReaction>
</comment>
<dbReference type="InterPro" id="IPR055379">
    <property type="entry name" value="BBS2_pf_dom"/>
</dbReference>
<evidence type="ECO:0000256" key="2">
    <source>
        <dbReference type="ARBA" id="ARBA00004245"/>
    </source>
</evidence>
<comment type="function">
    <text evidence="25">Acyl-CoA synthetase required for both the import of long chain fatty acids (LCFAs) (C14-C18) and the activation very long chain fatty acids (VLCFAs) (C20-C26) by esterification of the fatty acids into metabolically active CoA-thioesters for subsequent degradation or incorporation into phospholipids. The transport and fatty acyl-CoA synthetase activities are genetically separable and are thus independent activities. Esterifies VLCFAs in the peroxisome matrix. The VLCFAs are actively transported into peroxisomes by a PXA1-PXA2 heterodimeric transporter in the peroxisomal membrane.</text>
</comment>
<dbReference type="InterPro" id="IPR029429">
    <property type="entry name" value="BBS2_Mid"/>
</dbReference>
<dbReference type="InterPro" id="IPR000873">
    <property type="entry name" value="AMP-dep_synth/lig_dom"/>
</dbReference>
<evidence type="ECO:0000256" key="8">
    <source>
        <dbReference type="ARBA" id="ARBA00022598"/>
    </source>
</evidence>
<dbReference type="InterPro" id="IPR020845">
    <property type="entry name" value="AMP-binding_CS"/>
</dbReference>
<organism evidence="35 36">
    <name type="scientific">Exocentrus adspersus</name>
    <dbReference type="NCBI Taxonomy" id="1586481"/>
    <lineage>
        <taxon>Eukaryota</taxon>
        <taxon>Metazoa</taxon>
        <taxon>Ecdysozoa</taxon>
        <taxon>Arthropoda</taxon>
        <taxon>Hexapoda</taxon>
        <taxon>Insecta</taxon>
        <taxon>Pterygota</taxon>
        <taxon>Neoptera</taxon>
        <taxon>Endopterygota</taxon>
        <taxon>Coleoptera</taxon>
        <taxon>Polyphaga</taxon>
        <taxon>Cucujiformia</taxon>
        <taxon>Chrysomeloidea</taxon>
        <taxon>Cerambycidae</taxon>
        <taxon>Lamiinae</taxon>
        <taxon>Acanthocinini</taxon>
        <taxon>Exocentrus</taxon>
    </lineage>
</organism>
<evidence type="ECO:0000313" key="36">
    <source>
        <dbReference type="Proteomes" id="UP001159042"/>
    </source>
</evidence>
<keyword evidence="17" id="KW-0576">Peroxisome</keyword>
<evidence type="ECO:0000256" key="27">
    <source>
        <dbReference type="ARBA" id="ARBA00078285"/>
    </source>
</evidence>